<evidence type="ECO:0000313" key="2">
    <source>
        <dbReference type="EMBL" id="CCA69220.1"/>
    </source>
</evidence>
<reference evidence="2 3" key="1">
    <citation type="journal article" date="2011" name="PLoS Pathog.">
        <title>Endophytic Life Strategies Decoded by Genome and Transcriptome Analyses of the Mutualistic Root Symbiont Piriformospora indica.</title>
        <authorList>
            <person name="Zuccaro A."/>
            <person name="Lahrmann U."/>
            <person name="Guldener U."/>
            <person name="Langen G."/>
            <person name="Pfiffi S."/>
            <person name="Biedenkopf D."/>
            <person name="Wong P."/>
            <person name="Samans B."/>
            <person name="Grimm C."/>
            <person name="Basiewicz M."/>
            <person name="Murat C."/>
            <person name="Martin F."/>
            <person name="Kogel K.H."/>
        </authorList>
    </citation>
    <scope>NUCLEOTIDE SEQUENCE [LARGE SCALE GENOMIC DNA]</scope>
    <source>
        <strain evidence="2 3">DSM 11827</strain>
    </source>
</reference>
<dbReference type="OMA" id="KPPTFRH"/>
<protein>
    <recommendedName>
        <fullName evidence="4">rRNA-processing protein FYV7</fullName>
    </recommendedName>
</protein>
<evidence type="ECO:0000313" key="3">
    <source>
        <dbReference type="Proteomes" id="UP000007148"/>
    </source>
</evidence>
<dbReference type="Proteomes" id="UP000007148">
    <property type="component" value="Unassembled WGS sequence"/>
</dbReference>
<evidence type="ECO:0008006" key="4">
    <source>
        <dbReference type="Google" id="ProtNLM"/>
    </source>
</evidence>
<accession>G4TD27</accession>
<dbReference type="OrthoDB" id="3365439at2759"/>
<feature type="compositionally biased region" description="Basic and acidic residues" evidence="1">
    <location>
        <begin position="71"/>
        <end position="80"/>
    </location>
</feature>
<evidence type="ECO:0000256" key="1">
    <source>
        <dbReference type="SAM" id="MobiDB-lite"/>
    </source>
</evidence>
<dbReference type="InParanoid" id="G4TD27"/>
<gene>
    <name evidence="2" type="ORF">PIIN_03120</name>
</gene>
<feature type="region of interest" description="Disordered" evidence="1">
    <location>
        <begin position="40"/>
        <end position="161"/>
    </location>
</feature>
<proteinExistence type="predicted"/>
<keyword evidence="3" id="KW-1185">Reference proteome</keyword>
<dbReference type="AlphaFoldDB" id="G4TD27"/>
<sequence>MEHSAAQKDKKRKPPRFVHLPAQQAIKAKQAWVHKVKLRSKWAKQKRSLASGSNAIPATKRDQAEGEEDSKESVHDQDTPRKRHRPQEHPNSLKKRRLDEPKRSQEEEAALKAQKERVRELARKAYAPESLHTFKSDPLGRRRGQGNNPNSRGRGQPNMKLRMNALLEKIKLDTDKA</sequence>
<comment type="caution">
    <text evidence="2">The sequence shown here is derived from an EMBL/GenBank/DDBJ whole genome shotgun (WGS) entry which is preliminary data.</text>
</comment>
<dbReference type="HOGENOM" id="CLU_120577_0_0_1"/>
<organism evidence="2 3">
    <name type="scientific">Serendipita indica (strain DSM 11827)</name>
    <name type="common">Root endophyte fungus</name>
    <name type="synonym">Piriformospora indica</name>
    <dbReference type="NCBI Taxonomy" id="1109443"/>
    <lineage>
        <taxon>Eukaryota</taxon>
        <taxon>Fungi</taxon>
        <taxon>Dikarya</taxon>
        <taxon>Basidiomycota</taxon>
        <taxon>Agaricomycotina</taxon>
        <taxon>Agaricomycetes</taxon>
        <taxon>Sebacinales</taxon>
        <taxon>Serendipitaceae</taxon>
        <taxon>Serendipita</taxon>
    </lineage>
</organism>
<feature type="compositionally biased region" description="Basic and acidic residues" evidence="1">
    <location>
        <begin position="97"/>
        <end position="123"/>
    </location>
</feature>
<feature type="compositionally biased region" description="Basic residues" evidence="1">
    <location>
        <begin position="81"/>
        <end position="96"/>
    </location>
</feature>
<dbReference type="EMBL" id="CAFZ01000050">
    <property type="protein sequence ID" value="CCA69220.1"/>
    <property type="molecule type" value="Genomic_DNA"/>
</dbReference>
<name>G4TD27_SERID</name>
<dbReference type="eggNOG" id="ENOG502ST8C">
    <property type="taxonomic scope" value="Eukaryota"/>
</dbReference>